<feature type="binding site" evidence="4">
    <location>
        <begin position="95"/>
        <end position="98"/>
    </location>
    <ligand>
        <name>(6R)-10-formyltetrahydrofolate</name>
        <dbReference type="ChEBI" id="CHEBI:195366"/>
    </ligand>
</feature>
<feature type="binding site" evidence="4">
    <location>
        <position position="70"/>
    </location>
    <ligand>
        <name>(6R)-10-formyltetrahydrofolate</name>
        <dbReference type="ChEBI" id="CHEBI:195366"/>
    </ligand>
</feature>
<dbReference type="SUPFAM" id="SSF53328">
    <property type="entry name" value="Formyltransferase"/>
    <property type="match status" value="1"/>
</dbReference>
<dbReference type="EC" id="2.1.2.2" evidence="4"/>
<dbReference type="NCBIfam" id="TIGR00639">
    <property type="entry name" value="PurN"/>
    <property type="match status" value="1"/>
</dbReference>
<accession>A0A2T5V8E6</accession>
<evidence type="ECO:0000256" key="1">
    <source>
        <dbReference type="ARBA" id="ARBA00005054"/>
    </source>
</evidence>
<evidence type="ECO:0000256" key="4">
    <source>
        <dbReference type="HAMAP-Rule" id="MF_01930"/>
    </source>
</evidence>
<evidence type="ECO:0000313" key="6">
    <source>
        <dbReference type="EMBL" id="PTW60026.1"/>
    </source>
</evidence>
<feature type="domain" description="Formyl transferase N-terminal" evidence="5">
    <location>
        <begin position="6"/>
        <end position="187"/>
    </location>
</feature>
<feature type="active site" description="Proton donor" evidence="4">
    <location>
        <position position="114"/>
    </location>
</feature>
<dbReference type="CDD" id="cd08645">
    <property type="entry name" value="FMT_core_GART"/>
    <property type="match status" value="1"/>
</dbReference>
<keyword evidence="2 4" id="KW-0808">Transferase</keyword>
<dbReference type="AlphaFoldDB" id="A0A2T5V8E6"/>
<comment type="catalytic activity">
    <reaction evidence="4">
        <text>N(1)-(5-phospho-beta-D-ribosyl)glycinamide + (6R)-10-formyltetrahydrofolate = N(2)-formyl-N(1)-(5-phospho-beta-D-ribosyl)glycinamide + (6S)-5,6,7,8-tetrahydrofolate + H(+)</text>
        <dbReference type="Rhea" id="RHEA:15053"/>
        <dbReference type="ChEBI" id="CHEBI:15378"/>
        <dbReference type="ChEBI" id="CHEBI:57453"/>
        <dbReference type="ChEBI" id="CHEBI:143788"/>
        <dbReference type="ChEBI" id="CHEBI:147286"/>
        <dbReference type="ChEBI" id="CHEBI:195366"/>
        <dbReference type="EC" id="2.1.2.2"/>
    </reaction>
</comment>
<gene>
    <name evidence="4" type="primary">purN</name>
    <name evidence="6" type="ORF">C8N35_10526</name>
</gene>
<dbReference type="GO" id="GO:0006189">
    <property type="term" value="P:'de novo' IMP biosynthetic process"/>
    <property type="evidence" value="ECO:0007669"/>
    <property type="project" value="UniProtKB-UniRule"/>
</dbReference>
<dbReference type="InterPro" id="IPR036477">
    <property type="entry name" value="Formyl_transf_N_sf"/>
</dbReference>
<dbReference type="OrthoDB" id="9806170at2"/>
<comment type="function">
    <text evidence="4">Catalyzes the transfer of a formyl group from 10-formyltetrahydrofolate to 5-phospho-ribosyl-glycinamide (GAR), producing 5-phospho-ribosyl-N-formylglycinamide (FGAR) and tetrahydrofolate.</text>
</comment>
<comment type="caution">
    <text evidence="6">The sequence shown here is derived from an EMBL/GenBank/DDBJ whole genome shotgun (WGS) entry which is preliminary data.</text>
</comment>
<sequence length="218" mass="23135">MSAPRKRVGVLISGRGSNLAALIEAAKNNDYPAEIALVLSNRPDAAGLTHAGEAGIATAVVDHKSFAGDREAFERALDASLREHDIEIVCLAGFMRLLTPWFVDTWAGRMINVHPALLPSFRGLDTHARAIEAGVKLHGATVHYVTSDMDAGPIIMQGAVPVLSTDDEKALAARVLGVEHQLYPQALALIASGRTRIEDGRVVVSEAAEAPAPLVWPA</sequence>
<dbReference type="Gene3D" id="3.40.50.170">
    <property type="entry name" value="Formyl transferase, N-terminal domain"/>
    <property type="match status" value="1"/>
</dbReference>
<evidence type="ECO:0000259" key="5">
    <source>
        <dbReference type="Pfam" id="PF00551"/>
    </source>
</evidence>
<dbReference type="GO" id="GO:0005829">
    <property type="term" value="C:cytosol"/>
    <property type="evidence" value="ECO:0007669"/>
    <property type="project" value="TreeGrafter"/>
</dbReference>
<evidence type="ECO:0000256" key="2">
    <source>
        <dbReference type="ARBA" id="ARBA00022679"/>
    </source>
</evidence>
<comment type="similarity">
    <text evidence="4">Belongs to the GART family.</text>
</comment>
<name>A0A2T5V8E6_9HYPH</name>
<organism evidence="6 7">
    <name type="scientific">Breoghania corrubedonensis</name>
    <dbReference type="NCBI Taxonomy" id="665038"/>
    <lineage>
        <taxon>Bacteria</taxon>
        <taxon>Pseudomonadati</taxon>
        <taxon>Pseudomonadota</taxon>
        <taxon>Alphaproteobacteria</taxon>
        <taxon>Hyphomicrobiales</taxon>
        <taxon>Stappiaceae</taxon>
        <taxon>Breoghania</taxon>
    </lineage>
</organism>
<keyword evidence="7" id="KW-1185">Reference proteome</keyword>
<dbReference type="PANTHER" id="PTHR43369">
    <property type="entry name" value="PHOSPHORIBOSYLGLYCINAMIDE FORMYLTRANSFERASE"/>
    <property type="match status" value="1"/>
</dbReference>
<dbReference type="PANTHER" id="PTHR43369:SF2">
    <property type="entry name" value="PHOSPHORIBOSYLGLYCINAMIDE FORMYLTRANSFERASE"/>
    <property type="match status" value="1"/>
</dbReference>
<comment type="pathway">
    <text evidence="1 4">Purine metabolism; IMP biosynthesis via de novo pathway; N(2)-formyl-N(1)-(5-phospho-D-ribosyl)glycinamide from N(1)-(5-phospho-D-ribosyl)glycinamide (10-formyl THF route): step 1/1.</text>
</comment>
<feature type="binding site" evidence="4">
    <location>
        <position position="112"/>
    </location>
    <ligand>
        <name>(6R)-10-formyltetrahydrofolate</name>
        <dbReference type="ChEBI" id="CHEBI:195366"/>
    </ligand>
</feature>
<dbReference type="UniPathway" id="UPA00074">
    <property type="reaction ID" value="UER00126"/>
</dbReference>
<dbReference type="InterPro" id="IPR004607">
    <property type="entry name" value="GART"/>
</dbReference>
<feature type="site" description="Raises pKa of active site His" evidence="4">
    <location>
        <position position="150"/>
    </location>
</feature>
<keyword evidence="3 4" id="KW-0658">Purine biosynthesis</keyword>
<evidence type="ECO:0000313" key="7">
    <source>
        <dbReference type="Proteomes" id="UP000244081"/>
    </source>
</evidence>
<dbReference type="Pfam" id="PF00551">
    <property type="entry name" value="Formyl_trans_N"/>
    <property type="match status" value="1"/>
</dbReference>
<dbReference type="RefSeq" id="WP_107990336.1">
    <property type="nucleotide sequence ID" value="NZ_QAYG01000005.1"/>
</dbReference>
<dbReference type="GO" id="GO:0004644">
    <property type="term" value="F:phosphoribosylglycinamide formyltransferase activity"/>
    <property type="evidence" value="ECO:0007669"/>
    <property type="project" value="UniProtKB-UniRule"/>
</dbReference>
<dbReference type="HAMAP" id="MF_01930">
    <property type="entry name" value="PurN"/>
    <property type="match status" value="1"/>
</dbReference>
<reference evidence="6 7" key="1">
    <citation type="submission" date="2018-04" db="EMBL/GenBank/DDBJ databases">
        <title>Genomic Encyclopedia of Archaeal and Bacterial Type Strains, Phase II (KMG-II): from individual species to whole genera.</title>
        <authorList>
            <person name="Goeker M."/>
        </authorList>
    </citation>
    <scope>NUCLEOTIDE SEQUENCE [LARGE SCALE GENOMIC DNA]</scope>
    <source>
        <strain evidence="6 7">DSM 23382</strain>
    </source>
</reference>
<protein>
    <recommendedName>
        <fullName evidence="4">Phosphoribosylglycinamide formyltransferase</fullName>
        <ecNumber evidence="4">2.1.2.2</ecNumber>
    </recommendedName>
    <alternativeName>
        <fullName evidence="4">5'-phosphoribosylglycinamide transformylase</fullName>
    </alternativeName>
    <alternativeName>
        <fullName evidence="4">GAR transformylase</fullName>
        <shortName evidence="4">GART</shortName>
    </alternativeName>
</protein>
<feature type="binding site" evidence="4">
    <location>
        <begin position="16"/>
        <end position="18"/>
    </location>
    <ligand>
        <name>N(1)-(5-phospho-beta-D-ribosyl)glycinamide</name>
        <dbReference type="ChEBI" id="CHEBI:143788"/>
    </ligand>
</feature>
<dbReference type="EMBL" id="QAYG01000005">
    <property type="protein sequence ID" value="PTW60026.1"/>
    <property type="molecule type" value="Genomic_DNA"/>
</dbReference>
<dbReference type="Proteomes" id="UP000244081">
    <property type="component" value="Unassembled WGS sequence"/>
</dbReference>
<evidence type="ECO:0000256" key="3">
    <source>
        <dbReference type="ARBA" id="ARBA00022755"/>
    </source>
</evidence>
<dbReference type="InterPro" id="IPR002376">
    <property type="entry name" value="Formyl_transf_N"/>
</dbReference>
<proteinExistence type="inferred from homology"/>